<accession>A0A0G1T3Z5</accession>
<evidence type="ECO:0000256" key="2">
    <source>
        <dbReference type="ARBA" id="ARBA00022481"/>
    </source>
</evidence>
<keyword evidence="3" id="KW-0812">Transmembrane</keyword>
<proteinExistence type="predicted"/>
<protein>
    <submittedName>
        <fullName evidence="6">PilE-like protein</fullName>
    </submittedName>
</protein>
<dbReference type="Proteomes" id="UP000034682">
    <property type="component" value="Unassembled WGS sequence"/>
</dbReference>
<dbReference type="PANTHER" id="PTHR30093:SF44">
    <property type="entry name" value="TYPE II SECRETION SYSTEM CORE PROTEIN G"/>
    <property type="match status" value="1"/>
</dbReference>
<evidence type="ECO:0000256" key="4">
    <source>
        <dbReference type="ARBA" id="ARBA00022989"/>
    </source>
</evidence>
<dbReference type="InterPro" id="IPR012902">
    <property type="entry name" value="N_methyl_site"/>
</dbReference>
<comment type="subcellular location">
    <subcellularLocation>
        <location evidence="1">Membrane</location>
        <topology evidence="1">Single-pass membrane protein</topology>
    </subcellularLocation>
</comment>
<evidence type="ECO:0000313" key="6">
    <source>
        <dbReference type="EMBL" id="KKU76521.1"/>
    </source>
</evidence>
<evidence type="ECO:0000313" key="7">
    <source>
        <dbReference type="Proteomes" id="UP000034682"/>
    </source>
</evidence>
<dbReference type="PATRIC" id="fig|1618655.3.peg.402"/>
<comment type="caution">
    <text evidence="6">The sequence shown here is derived from an EMBL/GenBank/DDBJ whole genome shotgun (WGS) entry which is preliminary data.</text>
</comment>
<dbReference type="EMBL" id="LCOK01000018">
    <property type="protein sequence ID" value="KKU76521.1"/>
    <property type="molecule type" value="Genomic_DNA"/>
</dbReference>
<keyword evidence="4" id="KW-1133">Transmembrane helix</keyword>
<dbReference type="GO" id="GO:0016020">
    <property type="term" value="C:membrane"/>
    <property type="evidence" value="ECO:0007669"/>
    <property type="project" value="UniProtKB-SubCell"/>
</dbReference>
<dbReference type="PANTHER" id="PTHR30093">
    <property type="entry name" value="GENERAL SECRETION PATHWAY PROTEIN G"/>
    <property type="match status" value="1"/>
</dbReference>
<dbReference type="SUPFAM" id="SSF54523">
    <property type="entry name" value="Pili subunits"/>
    <property type="match status" value="1"/>
</dbReference>
<organism evidence="6 7">
    <name type="scientific">Candidatus Giovannonibacteria bacterium GW2011_GWB1_47_6b</name>
    <dbReference type="NCBI Taxonomy" id="1618655"/>
    <lineage>
        <taxon>Bacteria</taxon>
        <taxon>Candidatus Giovannoniibacteriota</taxon>
    </lineage>
</organism>
<dbReference type="NCBIfam" id="TIGR02532">
    <property type="entry name" value="IV_pilin_GFxxxE"/>
    <property type="match status" value="1"/>
</dbReference>
<reference evidence="6 7" key="1">
    <citation type="journal article" date="2015" name="Nature">
        <title>rRNA introns, odd ribosomes, and small enigmatic genomes across a large radiation of phyla.</title>
        <authorList>
            <person name="Brown C.T."/>
            <person name="Hug L.A."/>
            <person name="Thomas B.C."/>
            <person name="Sharon I."/>
            <person name="Castelle C.J."/>
            <person name="Singh A."/>
            <person name="Wilkins M.J."/>
            <person name="Williams K.H."/>
            <person name="Banfield J.F."/>
        </authorList>
    </citation>
    <scope>NUCLEOTIDE SEQUENCE [LARGE SCALE GENOMIC DNA]</scope>
</reference>
<name>A0A0G1T3Z5_9BACT</name>
<dbReference type="Gene3D" id="3.30.700.10">
    <property type="entry name" value="Glycoprotein, Type 4 Pilin"/>
    <property type="match status" value="1"/>
</dbReference>
<evidence type="ECO:0000256" key="1">
    <source>
        <dbReference type="ARBA" id="ARBA00004167"/>
    </source>
</evidence>
<sequence length="179" mass="18292">MTKFKKGFTLIELLVVIAIIGVLAGIVLAALNTARDKGADAAIKGNLAGLRVQAELYFDKDGKYGSEVFAMNTTEPYCDGTDAASDETLFNKNVANSLYQGTNAASDANGSTWVASCAAGCTTASCANATSWAVAVPLRAPTNKTYWCVDSTGKSVSYEGATIALGGGSGAAINAAKCP</sequence>
<keyword evidence="5" id="KW-0472">Membrane</keyword>
<dbReference type="PROSITE" id="PS00409">
    <property type="entry name" value="PROKAR_NTER_METHYL"/>
    <property type="match status" value="1"/>
</dbReference>
<dbReference type="Pfam" id="PF07963">
    <property type="entry name" value="N_methyl"/>
    <property type="match status" value="1"/>
</dbReference>
<dbReference type="AlphaFoldDB" id="A0A0G1T3Z5"/>
<gene>
    <name evidence="6" type="ORF">UY02_C0018G0002</name>
</gene>
<keyword evidence="2" id="KW-0488">Methylation</keyword>
<evidence type="ECO:0000256" key="5">
    <source>
        <dbReference type="ARBA" id="ARBA00023136"/>
    </source>
</evidence>
<evidence type="ECO:0000256" key="3">
    <source>
        <dbReference type="ARBA" id="ARBA00022692"/>
    </source>
</evidence>
<dbReference type="InterPro" id="IPR045584">
    <property type="entry name" value="Pilin-like"/>
</dbReference>